<dbReference type="AlphaFoldDB" id="A0A1Y2IJ74"/>
<feature type="domain" description="Aminoglycoside phosphotransferase" evidence="1">
    <location>
        <begin position="313"/>
        <end position="511"/>
    </location>
</feature>
<organism evidence="2 3">
    <name type="scientific">Trametes coccinea (strain BRFM310)</name>
    <name type="common">Pycnoporus coccineus</name>
    <dbReference type="NCBI Taxonomy" id="1353009"/>
    <lineage>
        <taxon>Eukaryota</taxon>
        <taxon>Fungi</taxon>
        <taxon>Dikarya</taxon>
        <taxon>Basidiomycota</taxon>
        <taxon>Agaricomycotina</taxon>
        <taxon>Agaricomycetes</taxon>
        <taxon>Polyporales</taxon>
        <taxon>Polyporaceae</taxon>
        <taxon>Trametes</taxon>
    </lineage>
</organism>
<dbReference type="EMBL" id="KZ084119">
    <property type="protein sequence ID" value="OSD00301.1"/>
    <property type="molecule type" value="Genomic_DNA"/>
</dbReference>
<dbReference type="STRING" id="1353009.A0A1Y2IJ74"/>
<reference evidence="2 3" key="1">
    <citation type="journal article" date="2015" name="Biotechnol. Biofuels">
        <title>Enhanced degradation of softwood versus hardwood by the white-rot fungus Pycnoporus coccineus.</title>
        <authorList>
            <person name="Couturier M."/>
            <person name="Navarro D."/>
            <person name="Chevret D."/>
            <person name="Henrissat B."/>
            <person name="Piumi F."/>
            <person name="Ruiz-Duenas F.J."/>
            <person name="Martinez A.T."/>
            <person name="Grigoriev I.V."/>
            <person name="Riley R."/>
            <person name="Lipzen A."/>
            <person name="Berrin J.G."/>
            <person name="Master E.R."/>
            <person name="Rosso M.N."/>
        </authorList>
    </citation>
    <scope>NUCLEOTIDE SEQUENCE [LARGE SCALE GENOMIC DNA]</scope>
    <source>
        <strain evidence="2 3">BRFM310</strain>
    </source>
</reference>
<dbReference type="InterPro" id="IPR002575">
    <property type="entry name" value="Aminoglycoside_PTrfase"/>
</dbReference>
<protein>
    <recommendedName>
        <fullName evidence="1">Aminoglycoside phosphotransferase domain-containing protein</fullName>
    </recommendedName>
</protein>
<dbReference type="SUPFAM" id="SSF56112">
    <property type="entry name" value="Protein kinase-like (PK-like)"/>
    <property type="match status" value="1"/>
</dbReference>
<dbReference type="Gene3D" id="3.90.1200.10">
    <property type="match status" value="1"/>
</dbReference>
<dbReference type="InterPro" id="IPR011009">
    <property type="entry name" value="Kinase-like_dom_sf"/>
</dbReference>
<dbReference type="PANTHER" id="PTHR21310">
    <property type="entry name" value="AMINOGLYCOSIDE PHOSPHOTRANSFERASE-RELATED-RELATED"/>
    <property type="match status" value="1"/>
</dbReference>
<dbReference type="CDD" id="cd05120">
    <property type="entry name" value="APH_ChoK_like"/>
    <property type="match status" value="1"/>
</dbReference>
<keyword evidence="3" id="KW-1185">Reference proteome</keyword>
<gene>
    <name evidence="2" type="ORF">PYCCODRAFT_1446288</name>
</gene>
<evidence type="ECO:0000259" key="1">
    <source>
        <dbReference type="Pfam" id="PF01636"/>
    </source>
</evidence>
<proteinExistence type="predicted"/>
<name>A0A1Y2IJ74_TRAC3</name>
<dbReference type="OrthoDB" id="5404599at2759"/>
<dbReference type="InterPro" id="IPR051678">
    <property type="entry name" value="AGP_Transferase"/>
</dbReference>
<sequence>MPPLAHEDVTSVLSLIEETDLRHPSEPLLRCFVTDAVDPIAAARYVRGRLSAGEGPSLVSDWTSSALVLFEHGTPPPTPNANSRAAISKRDGDKCCITGKSGTLRDPLVVAPVLSCPSGWLTGNHQIMDVLGVFFGPSYRDWWLSFARNPQRMPPCRNHWLVRQSAARAYAQGLVKLVRLQPSMIEYVVKEVSIGFHNPIEVDGLYPLLGDHSRSGIETVDPRFVGTHARLCRSLQYTELAKELAPDILHSTMRHPPNATRTLFRAIWLLFPSKMRIAAYDMLLKLGQRKYNPGGTGTVQRVQRVPFGLYIRSRGNPDRCHNEFNALQMVQKYTSIPVPKPVDLVVKEPSGTGAASRPQAYLVMTRLPGAPIALCEDILSDDDCRHIAAQLKDYLAQLRAIPKKVNPDMAICNTLGEACSEPRIRDWQSIGPFRDEAAFSAMMRFPDDPARRGHRIVFTHADLNARNILIDRAVHADGRHGWGVSGIVDWETAGFYPEYWDYTKAMFEGFRWTWRYVNMVKDVFSALGDYSQELNVETESWALADGI</sequence>
<dbReference type="Pfam" id="PF01636">
    <property type="entry name" value="APH"/>
    <property type="match status" value="1"/>
</dbReference>
<dbReference type="PANTHER" id="PTHR21310:SF58">
    <property type="entry name" value="AMINOGLYCOSIDE PHOSPHOTRANSFERASE DOMAIN-CONTAINING PROTEIN"/>
    <property type="match status" value="1"/>
</dbReference>
<evidence type="ECO:0000313" key="3">
    <source>
        <dbReference type="Proteomes" id="UP000193067"/>
    </source>
</evidence>
<accession>A0A1Y2IJ74</accession>
<evidence type="ECO:0000313" key="2">
    <source>
        <dbReference type="EMBL" id="OSD00301.1"/>
    </source>
</evidence>
<dbReference type="Proteomes" id="UP000193067">
    <property type="component" value="Unassembled WGS sequence"/>
</dbReference>